<accession>A0A1R3XJS2</accession>
<evidence type="ECO:0000313" key="3">
    <source>
        <dbReference type="Proteomes" id="UP000186997"/>
    </source>
</evidence>
<dbReference type="EMBL" id="FTPR01000004">
    <property type="protein sequence ID" value="SIT91887.1"/>
    <property type="molecule type" value="Genomic_DNA"/>
</dbReference>
<dbReference type="STRING" id="287098.SAMN05421665_3509"/>
<name>A0A1R3XJS2_9RHOB</name>
<dbReference type="RefSeq" id="WP_076661112.1">
    <property type="nucleotide sequence ID" value="NZ_FTPR01000004.1"/>
</dbReference>
<dbReference type="OrthoDB" id="7862753at2"/>
<feature type="chain" id="PRO_5012706734" evidence="1">
    <location>
        <begin position="20"/>
        <end position="148"/>
    </location>
</feature>
<gene>
    <name evidence="2" type="ORF">SAMN05421665_3509</name>
</gene>
<dbReference type="AlphaFoldDB" id="A0A1R3XJS2"/>
<dbReference type="Proteomes" id="UP000186997">
    <property type="component" value="Unassembled WGS sequence"/>
</dbReference>
<organism evidence="2 3">
    <name type="scientific">Yoonia rosea</name>
    <dbReference type="NCBI Taxonomy" id="287098"/>
    <lineage>
        <taxon>Bacteria</taxon>
        <taxon>Pseudomonadati</taxon>
        <taxon>Pseudomonadota</taxon>
        <taxon>Alphaproteobacteria</taxon>
        <taxon>Rhodobacterales</taxon>
        <taxon>Paracoccaceae</taxon>
        <taxon>Yoonia</taxon>
    </lineage>
</organism>
<evidence type="ECO:0000256" key="1">
    <source>
        <dbReference type="SAM" id="SignalP"/>
    </source>
</evidence>
<proteinExistence type="predicted"/>
<evidence type="ECO:0000313" key="2">
    <source>
        <dbReference type="EMBL" id="SIT91887.1"/>
    </source>
</evidence>
<protein>
    <submittedName>
        <fullName evidence="2">Uncharacterized protein</fullName>
    </submittedName>
</protein>
<reference evidence="3" key="1">
    <citation type="submission" date="2017-01" db="EMBL/GenBank/DDBJ databases">
        <authorList>
            <person name="Varghese N."/>
            <person name="Submissions S."/>
        </authorList>
    </citation>
    <scope>NUCLEOTIDE SEQUENCE [LARGE SCALE GENOMIC DNA]</scope>
    <source>
        <strain evidence="3">DSM 29591</strain>
    </source>
</reference>
<sequence length="148" mass="17058">MKRILLTYVFTLFATVSSAVEFDEAEVRAMCAEDWPQEQELQELCLFGERDGYDEVMVSYDDGDAMDQVLLDLCIDRSGLNWSFVADCFDEQTDAFADFPYLASRYDGRVSSSIMQDIAVGCREKWRPDLARQHFCIVRMAWSMIEAN</sequence>
<keyword evidence="3" id="KW-1185">Reference proteome</keyword>
<keyword evidence="1" id="KW-0732">Signal</keyword>
<feature type="signal peptide" evidence="1">
    <location>
        <begin position="1"/>
        <end position="19"/>
    </location>
</feature>